<dbReference type="InterPro" id="IPR016195">
    <property type="entry name" value="Pol/histidinol_Pase-like"/>
</dbReference>
<evidence type="ECO:0000313" key="11">
    <source>
        <dbReference type="Proteomes" id="UP000307943"/>
    </source>
</evidence>
<evidence type="ECO:0000256" key="4">
    <source>
        <dbReference type="ARBA" id="ARBA00022605"/>
    </source>
</evidence>
<dbReference type="PANTHER" id="PTHR21039:SF0">
    <property type="entry name" value="HISTIDINOL-PHOSPHATASE"/>
    <property type="match status" value="1"/>
</dbReference>
<dbReference type="Proteomes" id="UP000307943">
    <property type="component" value="Unassembled WGS sequence"/>
</dbReference>
<keyword evidence="6 8" id="KW-0368">Histidine biosynthesis</keyword>
<dbReference type="GO" id="GO:0004401">
    <property type="term" value="F:histidinol-phosphatase activity"/>
    <property type="evidence" value="ECO:0007669"/>
    <property type="project" value="UniProtKB-UniRule"/>
</dbReference>
<sequence>MKFDLHTHHDRCGHAEGTIRDYIDSAVAQGLQVIGISDHSPYFAEPEEQPWPGIAMAKSEFARYVSEVLKLKEEYRGRIEVLLGVESDFFPEHIDTYAKIYEQYPFDYVIGSVHKSDGISIFNKNRWKHMKDAEKLRQKELYYDLIRQSAQSGLFQILGHIDAMKAYYPEFSGIQTAAIEETLRIIGQNKMAIEINTSGKMKDCGGWYPANDILERAHHYGVSVTFGSDAHVPGRVGDEFEEVKRLLKSIGYKEWVFFRQKQRIAVEL</sequence>
<organism evidence="10 11">
    <name type="scientific">Paenibacillus hemerocallicola</name>
    <dbReference type="NCBI Taxonomy" id="1172614"/>
    <lineage>
        <taxon>Bacteria</taxon>
        <taxon>Bacillati</taxon>
        <taxon>Bacillota</taxon>
        <taxon>Bacilli</taxon>
        <taxon>Bacillales</taxon>
        <taxon>Paenibacillaceae</taxon>
        <taxon>Paenibacillus</taxon>
    </lineage>
</organism>
<reference evidence="10 11" key="1">
    <citation type="submission" date="2019-05" db="EMBL/GenBank/DDBJ databases">
        <title>We sequenced the genome of Paenibacillus hemerocallicola KCTC 33185 for further insight into its adaptation and study the phylogeny of Paenibacillus.</title>
        <authorList>
            <person name="Narsing Rao M.P."/>
        </authorList>
    </citation>
    <scope>NUCLEOTIDE SEQUENCE [LARGE SCALE GENOMIC DNA]</scope>
    <source>
        <strain evidence="10 11">KCTC 33185</strain>
    </source>
</reference>
<dbReference type="UniPathway" id="UPA00031">
    <property type="reaction ID" value="UER00013"/>
</dbReference>
<dbReference type="SUPFAM" id="SSF89550">
    <property type="entry name" value="PHP domain-like"/>
    <property type="match status" value="1"/>
</dbReference>
<dbReference type="InterPro" id="IPR010140">
    <property type="entry name" value="Histidinol_P_phosphatase_HisJ"/>
</dbReference>
<dbReference type="AlphaFoldDB" id="A0A5C4TDG7"/>
<evidence type="ECO:0000256" key="8">
    <source>
        <dbReference type="RuleBase" id="RU366003"/>
    </source>
</evidence>
<evidence type="ECO:0000256" key="5">
    <source>
        <dbReference type="ARBA" id="ARBA00022801"/>
    </source>
</evidence>
<keyword evidence="5 8" id="KW-0378">Hydrolase</keyword>
<evidence type="ECO:0000313" key="10">
    <source>
        <dbReference type="EMBL" id="TNJ66945.1"/>
    </source>
</evidence>
<dbReference type="EC" id="3.1.3.15" evidence="3 8"/>
<evidence type="ECO:0000256" key="7">
    <source>
        <dbReference type="ARBA" id="ARBA00049158"/>
    </source>
</evidence>
<evidence type="ECO:0000256" key="6">
    <source>
        <dbReference type="ARBA" id="ARBA00023102"/>
    </source>
</evidence>
<evidence type="ECO:0000256" key="1">
    <source>
        <dbReference type="ARBA" id="ARBA00004970"/>
    </source>
</evidence>
<dbReference type="InterPro" id="IPR004013">
    <property type="entry name" value="PHP_dom"/>
</dbReference>
<dbReference type="Gene3D" id="3.20.20.140">
    <property type="entry name" value="Metal-dependent hydrolases"/>
    <property type="match status" value="1"/>
</dbReference>
<evidence type="ECO:0000256" key="3">
    <source>
        <dbReference type="ARBA" id="ARBA00013085"/>
    </source>
</evidence>
<keyword evidence="11" id="KW-1185">Reference proteome</keyword>
<evidence type="ECO:0000259" key="9">
    <source>
        <dbReference type="SMART" id="SM00481"/>
    </source>
</evidence>
<comment type="similarity">
    <text evidence="2 8">Belongs to the PHP hydrolase family. HisK subfamily.</text>
</comment>
<evidence type="ECO:0000256" key="2">
    <source>
        <dbReference type="ARBA" id="ARBA00009152"/>
    </source>
</evidence>
<dbReference type="GO" id="GO:0005737">
    <property type="term" value="C:cytoplasm"/>
    <property type="evidence" value="ECO:0007669"/>
    <property type="project" value="TreeGrafter"/>
</dbReference>
<comment type="pathway">
    <text evidence="1 8">Amino-acid biosynthesis; L-histidine biosynthesis; L-histidine from 5-phospho-alpha-D-ribose 1-diphosphate: step 8/9.</text>
</comment>
<dbReference type="NCBIfam" id="NF005596">
    <property type="entry name" value="PRK07328.1"/>
    <property type="match status" value="1"/>
</dbReference>
<proteinExistence type="inferred from homology"/>
<dbReference type="RefSeq" id="WP_139601430.1">
    <property type="nucleotide sequence ID" value="NZ_VDCQ01000007.1"/>
</dbReference>
<feature type="domain" description="Polymerase/histidinol phosphatase N-terminal" evidence="9">
    <location>
        <begin position="3"/>
        <end position="91"/>
    </location>
</feature>
<dbReference type="OrthoDB" id="9775255at2"/>
<comment type="caution">
    <text evidence="10">The sequence shown here is derived from an EMBL/GenBank/DDBJ whole genome shotgun (WGS) entry which is preliminary data.</text>
</comment>
<dbReference type="EMBL" id="VDCQ01000007">
    <property type="protein sequence ID" value="TNJ66945.1"/>
    <property type="molecule type" value="Genomic_DNA"/>
</dbReference>
<keyword evidence="4 8" id="KW-0028">Amino-acid biosynthesis</keyword>
<dbReference type="NCBIfam" id="TIGR01856">
    <property type="entry name" value="hisJ_fam"/>
    <property type="match status" value="1"/>
</dbReference>
<accession>A0A5C4TDG7</accession>
<protein>
    <recommendedName>
        <fullName evidence="3 8">Histidinol-phosphatase</fullName>
        <shortName evidence="8">HolPase</shortName>
        <ecNumber evidence="3 8">3.1.3.15</ecNumber>
    </recommendedName>
</protein>
<dbReference type="GO" id="GO:0000105">
    <property type="term" value="P:L-histidine biosynthetic process"/>
    <property type="evidence" value="ECO:0007669"/>
    <property type="project" value="UniProtKB-UniRule"/>
</dbReference>
<comment type="catalytic activity">
    <reaction evidence="7 8">
        <text>L-histidinol phosphate + H2O = L-histidinol + phosphate</text>
        <dbReference type="Rhea" id="RHEA:14465"/>
        <dbReference type="ChEBI" id="CHEBI:15377"/>
        <dbReference type="ChEBI" id="CHEBI:43474"/>
        <dbReference type="ChEBI" id="CHEBI:57699"/>
        <dbReference type="ChEBI" id="CHEBI:57980"/>
        <dbReference type="EC" id="3.1.3.15"/>
    </reaction>
</comment>
<dbReference type="InterPro" id="IPR003141">
    <property type="entry name" value="Pol/His_phosphatase_N"/>
</dbReference>
<dbReference type="SMART" id="SM00481">
    <property type="entry name" value="POLIIIAc"/>
    <property type="match status" value="1"/>
</dbReference>
<dbReference type="CDD" id="cd12110">
    <property type="entry name" value="PHP_HisPPase_Hisj_like"/>
    <property type="match status" value="1"/>
</dbReference>
<dbReference type="Pfam" id="PF02811">
    <property type="entry name" value="PHP"/>
    <property type="match status" value="1"/>
</dbReference>
<gene>
    <name evidence="10" type="ORF">FE784_07010</name>
</gene>
<name>A0A5C4TDG7_9BACL</name>
<dbReference type="PANTHER" id="PTHR21039">
    <property type="entry name" value="HISTIDINOL PHOSPHATASE-RELATED"/>
    <property type="match status" value="1"/>
</dbReference>